<dbReference type="PROSITE" id="PS50294">
    <property type="entry name" value="WD_REPEATS_REGION"/>
    <property type="match status" value="1"/>
</dbReference>
<gene>
    <name evidence="4" type="ORF">DFH05DRAFT_1478772</name>
</gene>
<protein>
    <submittedName>
        <fullName evidence="4">WD40-repeat-containing domain protein</fullName>
    </submittedName>
</protein>
<dbReference type="PROSITE" id="PS50082">
    <property type="entry name" value="WD_REPEATS_2"/>
    <property type="match status" value="2"/>
</dbReference>
<dbReference type="InterPro" id="IPR001680">
    <property type="entry name" value="WD40_rpt"/>
</dbReference>
<evidence type="ECO:0000313" key="5">
    <source>
        <dbReference type="Proteomes" id="UP001142393"/>
    </source>
</evidence>
<dbReference type="PROSITE" id="PS00678">
    <property type="entry name" value="WD_REPEATS_1"/>
    <property type="match status" value="1"/>
</dbReference>
<dbReference type="Gene3D" id="2.130.10.10">
    <property type="entry name" value="YVTN repeat-like/Quinoprotein amine dehydrogenase"/>
    <property type="match status" value="2"/>
</dbReference>
<keyword evidence="2" id="KW-0677">Repeat</keyword>
<feature type="repeat" description="WD" evidence="3">
    <location>
        <begin position="259"/>
        <end position="300"/>
    </location>
</feature>
<keyword evidence="5" id="KW-1185">Reference proteome</keyword>
<dbReference type="InterPro" id="IPR050505">
    <property type="entry name" value="WDR55/POC1"/>
</dbReference>
<dbReference type="InterPro" id="IPR036322">
    <property type="entry name" value="WD40_repeat_dom_sf"/>
</dbReference>
<accession>A0A9W8P5G0</accession>
<dbReference type="InterPro" id="IPR015943">
    <property type="entry name" value="WD40/YVTN_repeat-like_dom_sf"/>
</dbReference>
<dbReference type="SUPFAM" id="SSF50978">
    <property type="entry name" value="WD40 repeat-like"/>
    <property type="match status" value="1"/>
</dbReference>
<dbReference type="AlphaFoldDB" id="A0A9W8P5G0"/>
<dbReference type="SMART" id="SM00320">
    <property type="entry name" value="WD40"/>
    <property type="match status" value="5"/>
</dbReference>
<organism evidence="4 5">
    <name type="scientific">Lentinula detonsa</name>
    <dbReference type="NCBI Taxonomy" id="2804962"/>
    <lineage>
        <taxon>Eukaryota</taxon>
        <taxon>Fungi</taxon>
        <taxon>Dikarya</taxon>
        <taxon>Basidiomycota</taxon>
        <taxon>Agaricomycotina</taxon>
        <taxon>Agaricomycetes</taxon>
        <taxon>Agaricomycetidae</taxon>
        <taxon>Agaricales</taxon>
        <taxon>Marasmiineae</taxon>
        <taxon>Omphalotaceae</taxon>
        <taxon>Lentinula</taxon>
    </lineage>
</organism>
<evidence type="ECO:0000256" key="1">
    <source>
        <dbReference type="ARBA" id="ARBA00022574"/>
    </source>
</evidence>
<dbReference type="PANTHER" id="PTHR44019:SF8">
    <property type="entry name" value="POC1 CENTRIOLAR PROTEIN HOMOLOG"/>
    <property type="match status" value="1"/>
</dbReference>
<name>A0A9W8P5G0_9AGAR</name>
<dbReference type="EMBL" id="JANVFU010000003">
    <property type="protein sequence ID" value="KAJ3747163.1"/>
    <property type="molecule type" value="Genomic_DNA"/>
</dbReference>
<feature type="repeat" description="WD" evidence="3">
    <location>
        <begin position="202"/>
        <end position="233"/>
    </location>
</feature>
<dbReference type="Proteomes" id="UP001142393">
    <property type="component" value="Unassembled WGS sequence"/>
</dbReference>
<dbReference type="InterPro" id="IPR019775">
    <property type="entry name" value="WD40_repeat_CS"/>
</dbReference>
<dbReference type="Pfam" id="PF00400">
    <property type="entry name" value="WD40"/>
    <property type="match status" value="3"/>
</dbReference>
<evidence type="ECO:0000313" key="4">
    <source>
        <dbReference type="EMBL" id="KAJ3747163.1"/>
    </source>
</evidence>
<sequence>MSSSSSVHTIPIVTVQATFPTVANEVYSGVIPSETIWISCYDNSPPDARQLTSLGSIHAKVRVVLDDEDRENVVYQVREGDVHLSESARRDFGYVYTVSSPSLRIPLARLLFPVQEYADPERSNPQKPHRITAFSLSPDKSQFATGYLDGSVLLYPTVPIHNSQNKYPTSAMHSPSRSTYTSRRQVLVSAASMSSGVSSALARAHRSSVTSLRFFPSSRVLLSSGADFTLQIFPADPISASATSSSGQSNKPVSSVRTFTAHTRSVTSSAIIDRGREIISSSMDGTIRVWDVSTGTEETLIHSAAGVGIGINRISLDPNLVPTKDAEHPYKRRLYAALQDGSFEVLNLDDQQKPPKLVHEFRSERSVHGALNAIAVSQPTGAAGTVLIAVGSAKGVVSVYNASTYASAHFRRSDASIEDLGFVFLENDTDKLGLVIATADGLPWIARLKELPLSGVCDAQVSVYAELVGGDVDAVRHLSVHTADSGVEVWTASDDGIVRRYVL</sequence>
<evidence type="ECO:0000256" key="2">
    <source>
        <dbReference type="ARBA" id="ARBA00022737"/>
    </source>
</evidence>
<proteinExistence type="predicted"/>
<reference evidence="4 5" key="1">
    <citation type="journal article" date="2023" name="Proc. Natl. Acad. Sci. U.S.A.">
        <title>A global phylogenomic analysis of the shiitake genus Lentinula.</title>
        <authorList>
            <person name="Sierra-Patev S."/>
            <person name="Min B."/>
            <person name="Naranjo-Ortiz M."/>
            <person name="Looney B."/>
            <person name="Konkel Z."/>
            <person name="Slot J.C."/>
            <person name="Sakamoto Y."/>
            <person name="Steenwyk J.L."/>
            <person name="Rokas A."/>
            <person name="Carro J."/>
            <person name="Camarero S."/>
            <person name="Ferreira P."/>
            <person name="Molpeceres G."/>
            <person name="Ruiz-Duenas F.J."/>
            <person name="Serrano A."/>
            <person name="Henrissat B."/>
            <person name="Drula E."/>
            <person name="Hughes K.W."/>
            <person name="Mata J.L."/>
            <person name="Ishikawa N.K."/>
            <person name="Vargas-Isla R."/>
            <person name="Ushijima S."/>
            <person name="Smith C.A."/>
            <person name="Donoghue J."/>
            <person name="Ahrendt S."/>
            <person name="Andreopoulos W."/>
            <person name="He G."/>
            <person name="LaButti K."/>
            <person name="Lipzen A."/>
            <person name="Ng V."/>
            <person name="Riley R."/>
            <person name="Sandor L."/>
            <person name="Barry K."/>
            <person name="Martinez A.T."/>
            <person name="Xiao Y."/>
            <person name="Gibbons J.G."/>
            <person name="Terashima K."/>
            <person name="Grigoriev I.V."/>
            <person name="Hibbett D."/>
        </authorList>
    </citation>
    <scope>NUCLEOTIDE SEQUENCE [LARGE SCALE GENOMIC DNA]</scope>
    <source>
        <strain evidence="4 5">TFB7810</strain>
    </source>
</reference>
<evidence type="ECO:0000256" key="3">
    <source>
        <dbReference type="PROSITE-ProRule" id="PRU00221"/>
    </source>
</evidence>
<dbReference type="PANTHER" id="PTHR44019">
    <property type="entry name" value="WD REPEAT-CONTAINING PROTEIN 55"/>
    <property type="match status" value="1"/>
</dbReference>
<keyword evidence="1 3" id="KW-0853">WD repeat</keyword>
<comment type="caution">
    <text evidence="4">The sequence shown here is derived from an EMBL/GenBank/DDBJ whole genome shotgun (WGS) entry which is preliminary data.</text>
</comment>